<dbReference type="GO" id="GO:0016788">
    <property type="term" value="F:hydrolase activity, acting on ester bonds"/>
    <property type="evidence" value="ECO:0007669"/>
    <property type="project" value="InterPro"/>
</dbReference>
<dbReference type="RefSeq" id="WP_185710410.1">
    <property type="nucleotide sequence ID" value="NZ_DAMACN010000019.1"/>
</dbReference>
<reference evidence="4 5" key="1">
    <citation type="submission" date="2020-04" db="EMBL/GenBank/DDBJ databases">
        <title>Pseudomonas crami sp. nov., a novel proteolytic bacterial species isolated from cream.</title>
        <authorList>
            <person name="Hofmann K."/>
            <person name="Woller A."/>
            <person name="Huptas C."/>
            <person name="Wenning M."/>
            <person name="Scherer S."/>
            <person name="Doll E.V."/>
        </authorList>
    </citation>
    <scope>NUCLEOTIDE SEQUENCE [LARGE SCALE GENOMIC DNA]</scope>
    <source>
        <strain evidence="2 5">WS 5096</strain>
        <strain evidence="3 4">WS 5106</strain>
    </source>
</reference>
<gene>
    <name evidence="2" type="ORF">HF209_28205</name>
    <name evidence="3" type="ORF">HF257_31595</name>
</gene>
<organism evidence="3 4">
    <name type="scientific">Pseudomonas cremoris</name>
    <dbReference type="NCBI Taxonomy" id="2724178"/>
    <lineage>
        <taxon>Bacteria</taxon>
        <taxon>Pseudomonadati</taxon>
        <taxon>Pseudomonadota</taxon>
        <taxon>Gammaproteobacteria</taxon>
        <taxon>Pseudomonadales</taxon>
        <taxon>Pseudomonadaceae</taxon>
        <taxon>Pseudomonas</taxon>
    </lineage>
</organism>
<proteinExistence type="predicted"/>
<feature type="compositionally biased region" description="Basic and acidic residues" evidence="1">
    <location>
        <begin position="26"/>
        <end position="49"/>
    </location>
</feature>
<dbReference type="EMBL" id="JAAXCY010000018">
    <property type="protein sequence ID" value="MBC2410578.1"/>
    <property type="molecule type" value="Genomic_DNA"/>
</dbReference>
<dbReference type="InterPro" id="IPR036725">
    <property type="entry name" value="ColE3_ribonuclease_sf"/>
</dbReference>
<dbReference type="SUPFAM" id="SSF63840">
    <property type="entry name" value="Ribonuclease domain of colicin E3"/>
    <property type="match status" value="1"/>
</dbReference>
<evidence type="ECO:0000313" key="4">
    <source>
        <dbReference type="Proteomes" id="UP000520513"/>
    </source>
</evidence>
<evidence type="ECO:0000256" key="1">
    <source>
        <dbReference type="SAM" id="MobiDB-lite"/>
    </source>
</evidence>
<dbReference type="Proteomes" id="UP000534677">
    <property type="component" value="Unassembled WGS sequence"/>
</dbReference>
<dbReference type="Proteomes" id="UP000520513">
    <property type="component" value="Unassembled WGS sequence"/>
</dbReference>
<dbReference type="GO" id="GO:0043022">
    <property type="term" value="F:ribosome binding"/>
    <property type="evidence" value="ECO:0007669"/>
    <property type="project" value="InterPro"/>
</dbReference>
<dbReference type="GO" id="GO:0003723">
    <property type="term" value="F:RNA binding"/>
    <property type="evidence" value="ECO:0007669"/>
    <property type="project" value="InterPro"/>
</dbReference>
<feature type="region of interest" description="Disordered" evidence="1">
    <location>
        <begin position="23"/>
        <end position="49"/>
    </location>
</feature>
<keyword evidence="5" id="KW-1185">Reference proteome</keyword>
<dbReference type="AlphaFoldDB" id="A0A7X1ATQ4"/>
<accession>A0A7X1ATQ4</accession>
<dbReference type="EMBL" id="JAAXCZ010000021">
    <property type="protein sequence ID" value="MBC2384836.1"/>
    <property type="molecule type" value="Genomic_DNA"/>
</dbReference>
<sequence length="49" mass="5701">MSERAYPLTEEEQLKQRILTPQPVRHFGEFDHLTGKQRKPAEPGKTVEP</sequence>
<evidence type="ECO:0000313" key="2">
    <source>
        <dbReference type="EMBL" id="MBC2384836.1"/>
    </source>
</evidence>
<name>A0A7X1ATQ4_9PSED</name>
<protein>
    <submittedName>
        <fullName evidence="3">Uncharacterized protein</fullName>
    </submittedName>
</protein>
<comment type="caution">
    <text evidence="3">The sequence shown here is derived from an EMBL/GenBank/DDBJ whole genome shotgun (WGS) entry which is preliminary data.</text>
</comment>
<evidence type="ECO:0000313" key="5">
    <source>
        <dbReference type="Proteomes" id="UP000534677"/>
    </source>
</evidence>
<evidence type="ECO:0000313" key="3">
    <source>
        <dbReference type="EMBL" id="MBC2410578.1"/>
    </source>
</evidence>